<reference evidence="4" key="1">
    <citation type="journal article" date="2019" name="Int. J. Syst. Evol. Microbiol.">
        <title>The Global Catalogue of Microorganisms (GCM) 10K type strain sequencing project: providing services to taxonomists for standard genome sequencing and annotation.</title>
        <authorList>
            <consortium name="The Broad Institute Genomics Platform"/>
            <consortium name="The Broad Institute Genome Sequencing Center for Infectious Disease"/>
            <person name="Wu L."/>
            <person name="Ma J."/>
        </authorList>
    </citation>
    <scope>NUCLEOTIDE SEQUENCE [LARGE SCALE GENOMIC DNA]</scope>
    <source>
        <strain evidence="4">CCM 8903</strain>
    </source>
</reference>
<dbReference type="InterPro" id="IPR050361">
    <property type="entry name" value="MPP/UQCRC_Complex"/>
</dbReference>
<gene>
    <name evidence="3" type="primary">yfmH</name>
    <name evidence="3" type="ORF">ACFQ5J_01945</name>
</gene>
<accession>A0ABW4E252</accession>
<name>A0ABW4E252_9LACO</name>
<evidence type="ECO:0000313" key="3">
    <source>
        <dbReference type="EMBL" id="MFD1484012.1"/>
    </source>
</evidence>
<evidence type="ECO:0000313" key="4">
    <source>
        <dbReference type="Proteomes" id="UP001597252"/>
    </source>
</evidence>
<organism evidence="3 4">
    <name type="scientific">Lacticaseibacillus baoqingensis</name>
    <dbReference type="NCBI Taxonomy" id="2486013"/>
    <lineage>
        <taxon>Bacteria</taxon>
        <taxon>Bacillati</taxon>
        <taxon>Bacillota</taxon>
        <taxon>Bacilli</taxon>
        <taxon>Lactobacillales</taxon>
        <taxon>Lactobacillaceae</taxon>
        <taxon>Lacticaseibacillus</taxon>
    </lineage>
</organism>
<dbReference type="InterPro" id="IPR007863">
    <property type="entry name" value="Peptidase_M16_C"/>
</dbReference>
<dbReference type="Pfam" id="PF00675">
    <property type="entry name" value="Peptidase_M16"/>
    <property type="match status" value="1"/>
</dbReference>
<keyword evidence="4" id="KW-1185">Reference proteome</keyword>
<dbReference type="InterPro" id="IPR011249">
    <property type="entry name" value="Metalloenz_LuxS/M16"/>
</dbReference>
<sequence length="433" mass="47407">MEQHIYSDVAETLYTQTLPNGLRVLVVNKPDYHETYALLATDYGAIDTRYVPVGATKFVQDPAGIAHFLEHKLFEKADHDAFDLFGATGANANAFTSTTRTAYLFSASAQVEKNLTILLDFVQDPYFTDKTVNKEKGIIGQEIQMYQDDPGWRSYVGLLGNLYPHHPASVDVTGTQASIAQITPAMLYQAHARFYHPSNMTLTVVGNCDPEAVLNVVAANQARKQFPAATPIIRGVQPDLDVVDMQQAKTIQLPVVRPKVQVGIKGTQDVDDSAAGVSFQIAARLLLEALFGDSSPLYQKWYDAGLVDDSFDYSYDAQRTFNFVALGGDVSQPQALIAAIKAVIARKSAQPELSQARFDRLKHAALGKYYMSMNSLSGIANALSAQSFAQTNLFDYGRLLQQVTLADVQKAAEQLFNLDAVTSFVIMPSQGGK</sequence>
<comment type="caution">
    <text evidence="3">The sequence shown here is derived from an EMBL/GenBank/DDBJ whole genome shotgun (WGS) entry which is preliminary data.</text>
</comment>
<dbReference type="NCBIfam" id="NF047421">
    <property type="entry name" value="YfmH_fam"/>
    <property type="match status" value="1"/>
</dbReference>
<feature type="domain" description="Peptidase M16 N-terminal" evidence="1">
    <location>
        <begin position="51"/>
        <end position="150"/>
    </location>
</feature>
<protein>
    <submittedName>
        <fullName evidence="3">EF-P 5-aminopentanol modification-associated protein YfmH</fullName>
    </submittedName>
</protein>
<evidence type="ECO:0000259" key="1">
    <source>
        <dbReference type="Pfam" id="PF00675"/>
    </source>
</evidence>
<dbReference type="Proteomes" id="UP001597252">
    <property type="component" value="Unassembled WGS sequence"/>
</dbReference>
<dbReference type="Pfam" id="PF05193">
    <property type="entry name" value="Peptidase_M16_C"/>
    <property type="match status" value="1"/>
</dbReference>
<dbReference type="PANTHER" id="PTHR11851">
    <property type="entry name" value="METALLOPROTEASE"/>
    <property type="match status" value="1"/>
</dbReference>
<dbReference type="SUPFAM" id="SSF63411">
    <property type="entry name" value="LuxS/MPP-like metallohydrolase"/>
    <property type="match status" value="2"/>
</dbReference>
<proteinExistence type="predicted"/>
<dbReference type="RefSeq" id="WP_125749767.1">
    <property type="nucleotide sequence ID" value="NZ_JBHTON010000004.1"/>
</dbReference>
<dbReference type="EMBL" id="JBHTON010000004">
    <property type="protein sequence ID" value="MFD1484012.1"/>
    <property type="molecule type" value="Genomic_DNA"/>
</dbReference>
<feature type="domain" description="Peptidase M16 C-terminal" evidence="2">
    <location>
        <begin position="182"/>
        <end position="364"/>
    </location>
</feature>
<dbReference type="PANTHER" id="PTHR11851:SF134">
    <property type="entry name" value="ZINC-DEPENDENT PROTEASE"/>
    <property type="match status" value="1"/>
</dbReference>
<evidence type="ECO:0000259" key="2">
    <source>
        <dbReference type="Pfam" id="PF05193"/>
    </source>
</evidence>
<dbReference type="InterPro" id="IPR011765">
    <property type="entry name" value="Pept_M16_N"/>
</dbReference>
<dbReference type="Gene3D" id="3.30.830.10">
    <property type="entry name" value="Metalloenzyme, LuxS/M16 peptidase-like"/>
    <property type="match status" value="2"/>
</dbReference>